<reference evidence="1" key="1">
    <citation type="submission" date="2018-10" db="EMBL/GenBank/DDBJ databases">
        <title>First Description of Arginine Catabolic Mobile Element (ACME) Type VI Harboring the kdp Operon Only in Staphylococcus epidermidis Using Short and Long Read Whole Genome Sequencing: Further Evidence of ACME Diversity.</title>
        <authorList>
            <person name="McManus B.A."/>
            <person name="O'Connor A.M."/>
            <person name="Egan S."/>
            <person name="Flanagan P.R."/>
            <person name="Coleman D.C."/>
        </authorList>
    </citation>
    <scope>NUCLEOTIDE SEQUENCE</scope>
    <source>
        <strain evidence="1">300OR1</strain>
    </source>
</reference>
<proteinExistence type="predicted"/>
<name>A0A482KFC4_STAEP</name>
<dbReference type="AlphaFoldDB" id="A0A482KFC4"/>
<organism evidence="1">
    <name type="scientific">Staphylococcus epidermidis</name>
    <dbReference type="NCBI Taxonomy" id="1282"/>
    <lineage>
        <taxon>Bacteria</taxon>
        <taxon>Bacillati</taxon>
        <taxon>Bacillota</taxon>
        <taxon>Bacilli</taxon>
        <taxon>Bacillales</taxon>
        <taxon>Staphylococcaceae</taxon>
        <taxon>Staphylococcus</taxon>
    </lineage>
</organism>
<protein>
    <submittedName>
        <fullName evidence="1">Uncharacterized protein</fullName>
    </submittedName>
</protein>
<accession>A0A482KFC4</accession>
<dbReference type="EMBL" id="MK078515">
    <property type="protein sequence ID" value="QBP79269.1"/>
    <property type="molecule type" value="Genomic_DNA"/>
</dbReference>
<evidence type="ECO:0000313" key="1">
    <source>
        <dbReference type="EMBL" id="QBP79269.1"/>
    </source>
</evidence>
<sequence length="122" mass="14400">MEVSLKMESKVVVKVEHDNDKLRVELNVSKRDDFNYQMHFAISERAYALLTVMIGRALMLPRGTVFSCYEILELIGDDVYADIYDDEVYAIDYLFDLYFEQRCKLHHLYEVTSEDNAKAFIR</sequence>